<keyword evidence="3" id="KW-0812">Transmembrane</keyword>
<organism evidence="4 5">
    <name type="scientific">Caenorhabditis nigoni</name>
    <dbReference type="NCBI Taxonomy" id="1611254"/>
    <lineage>
        <taxon>Eukaryota</taxon>
        <taxon>Metazoa</taxon>
        <taxon>Ecdysozoa</taxon>
        <taxon>Nematoda</taxon>
        <taxon>Chromadorea</taxon>
        <taxon>Rhabditida</taxon>
        <taxon>Rhabditina</taxon>
        <taxon>Rhabditomorpha</taxon>
        <taxon>Rhabditoidea</taxon>
        <taxon>Rhabditidae</taxon>
        <taxon>Peloderinae</taxon>
        <taxon>Caenorhabditis</taxon>
    </lineage>
</organism>
<keyword evidence="3" id="KW-0472">Membrane</keyword>
<dbReference type="PRINTS" id="PR00080">
    <property type="entry name" value="SDRFAMILY"/>
</dbReference>
<proteinExistence type="inferred from homology"/>
<dbReference type="InterPro" id="IPR036291">
    <property type="entry name" value="NAD(P)-bd_dom_sf"/>
</dbReference>
<dbReference type="Gene3D" id="3.40.50.720">
    <property type="entry name" value="NAD(P)-binding Rossmann-like Domain"/>
    <property type="match status" value="1"/>
</dbReference>
<evidence type="ECO:0000313" key="5">
    <source>
        <dbReference type="Proteomes" id="UP000230233"/>
    </source>
</evidence>
<evidence type="ECO:0000256" key="2">
    <source>
        <dbReference type="RuleBase" id="RU000363"/>
    </source>
</evidence>
<dbReference type="Pfam" id="PF00106">
    <property type="entry name" value="adh_short"/>
    <property type="match status" value="1"/>
</dbReference>
<dbReference type="SUPFAM" id="SSF51735">
    <property type="entry name" value="NAD(P)-binding Rossmann-fold domains"/>
    <property type="match status" value="1"/>
</dbReference>
<dbReference type="EMBL" id="PDUG01000005">
    <property type="protein sequence ID" value="PIC28739.1"/>
    <property type="molecule type" value="Genomic_DNA"/>
</dbReference>
<comment type="similarity">
    <text evidence="2">Belongs to the short-chain dehydrogenases/reductases (SDR) family.</text>
</comment>
<gene>
    <name evidence="4" type="primary">Cni-dhs-22</name>
    <name evidence="4" type="synonym">Cnig_chr_V.g20556</name>
    <name evidence="4" type="ORF">B9Z55_020556</name>
</gene>
<evidence type="ECO:0000313" key="4">
    <source>
        <dbReference type="EMBL" id="PIC28739.1"/>
    </source>
</evidence>
<evidence type="ECO:0000256" key="3">
    <source>
        <dbReference type="SAM" id="Phobius"/>
    </source>
</evidence>
<feature type="transmembrane region" description="Helical" evidence="3">
    <location>
        <begin position="29"/>
        <end position="47"/>
    </location>
</feature>
<dbReference type="CDD" id="cd05327">
    <property type="entry name" value="retinol-DH_like_SDR_c_like"/>
    <property type="match status" value="1"/>
</dbReference>
<dbReference type="PANTHER" id="PTHR43157:SF31">
    <property type="entry name" value="PHOSPHATIDYLINOSITOL-GLYCAN BIOSYNTHESIS CLASS F PROTEIN"/>
    <property type="match status" value="1"/>
</dbReference>
<name>A0A2G5TN72_9PELO</name>
<evidence type="ECO:0000256" key="1">
    <source>
        <dbReference type="ARBA" id="ARBA00023002"/>
    </source>
</evidence>
<sequence length="351" mass="39180">MYGNFENCYLGQQTTPITMMDVEVEESSWFLPTVLIAAVSFIALYFTRRFFKGGQFTERVSAKGLVAVVTGANCGIGYETVRELNLKKADVYMLCRSEEKANDAKRALVRQGCDATRLHFIECDLTDFESVRRAAKETLESTDTIDILVNNAGIMFQSKHELTKDGHEKTWQSNYLGPFLLTELLLPAVKKSQYARIVNVSSLMHMRSGKINIATVDDKKSFGMMKSYSQSKLANVMHARALTKELRKDGAEHVTANSVHPGGVDTELTRTTILAWPVIKQISAPFRWFFLKTSRDGAQTSLYVALGKKLGGISGKYFADCKLTKENPLALDDQACQDLYNYSLEATGLAK</sequence>
<dbReference type="OrthoDB" id="191139at2759"/>
<dbReference type="PANTHER" id="PTHR43157">
    <property type="entry name" value="PHOSPHATIDYLINOSITOL-GLYCAN BIOSYNTHESIS CLASS F PROTEIN-RELATED"/>
    <property type="match status" value="1"/>
</dbReference>
<dbReference type="AlphaFoldDB" id="A0A2G5TN72"/>
<keyword evidence="3" id="KW-1133">Transmembrane helix</keyword>
<keyword evidence="1" id="KW-0560">Oxidoreductase</keyword>
<comment type="caution">
    <text evidence="4">The sequence shown here is derived from an EMBL/GenBank/DDBJ whole genome shotgun (WGS) entry which is preliminary data.</text>
</comment>
<accession>A0A2G5TN72</accession>
<dbReference type="GO" id="GO:0016491">
    <property type="term" value="F:oxidoreductase activity"/>
    <property type="evidence" value="ECO:0007669"/>
    <property type="project" value="UniProtKB-KW"/>
</dbReference>
<dbReference type="Proteomes" id="UP000230233">
    <property type="component" value="Chromosome V"/>
</dbReference>
<dbReference type="InterPro" id="IPR002347">
    <property type="entry name" value="SDR_fam"/>
</dbReference>
<dbReference type="STRING" id="1611254.A0A2G5TN72"/>
<reference evidence="5" key="1">
    <citation type="submission" date="2017-10" db="EMBL/GenBank/DDBJ databases">
        <title>Rapid genome shrinkage in a self-fertile nematode reveals novel sperm competition proteins.</title>
        <authorList>
            <person name="Yin D."/>
            <person name="Schwarz E.M."/>
            <person name="Thomas C.G."/>
            <person name="Felde R.L."/>
            <person name="Korf I.F."/>
            <person name="Cutter A.D."/>
            <person name="Schartner C.M."/>
            <person name="Ralston E.J."/>
            <person name="Meyer B.J."/>
            <person name="Haag E.S."/>
        </authorList>
    </citation>
    <scope>NUCLEOTIDE SEQUENCE [LARGE SCALE GENOMIC DNA]</scope>
    <source>
        <strain evidence="5">JU1422</strain>
    </source>
</reference>
<dbReference type="PRINTS" id="PR00081">
    <property type="entry name" value="GDHRDH"/>
</dbReference>
<protein>
    <submittedName>
        <fullName evidence="4">Uncharacterized protein</fullName>
    </submittedName>
</protein>
<keyword evidence="5" id="KW-1185">Reference proteome</keyword>